<evidence type="ECO:0000313" key="2">
    <source>
        <dbReference type="EMBL" id="QEV64720.1"/>
    </source>
</evidence>
<dbReference type="Proteomes" id="UP000326505">
    <property type="component" value="Chromosome"/>
</dbReference>
<sequence>MTAVEPDVLDELGRLRARIPRLTGALAADTGGRVLARDTTDMGAQHLAALTADALQAALRLADAAGQGLAGELLIHGEGGYVAAYAAGPTAVLTLLAEPGVNVGRLQLEGRRSSARIGELLDGALERLENS</sequence>
<dbReference type="InterPro" id="IPR004942">
    <property type="entry name" value="Roadblock/LAMTOR2_dom"/>
</dbReference>
<proteinExistence type="predicted"/>
<keyword evidence="2" id="KW-0808">Transferase</keyword>
<dbReference type="AlphaFoldDB" id="A0A5P2XP46"/>
<dbReference type="KEGG" id="sspb:CP982_17110"/>
<reference evidence="2 3" key="1">
    <citation type="submission" date="2017-09" db="EMBL/GenBank/DDBJ databases">
        <authorList>
            <person name="Lee N."/>
            <person name="Cho B.-K."/>
        </authorList>
    </citation>
    <scope>NUCLEOTIDE SEQUENCE [LARGE SCALE GENOMIC DNA]</scope>
    <source>
        <strain evidence="2 3">ATCC 27465</strain>
    </source>
</reference>
<dbReference type="SMART" id="SM00960">
    <property type="entry name" value="Robl_LC7"/>
    <property type="match status" value="1"/>
</dbReference>
<dbReference type="Gene3D" id="3.30.450.30">
    <property type="entry name" value="Dynein light chain 2a, cytoplasmic"/>
    <property type="match status" value="1"/>
</dbReference>
<dbReference type="EMBL" id="CP023690">
    <property type="protein sequence ID" value="QEV64720.1"/>
    <property type="molecule type" value="Genomic_DNA"/>
</dbReference>
<feature type="domain" description="Roadblock/LAMTOR2" evidence="1">
    <location>
        <begin position="9"/>
        <end position="97"/>
    </location>
</feature>
<protein>
    <submittedName>
        <fullName evidence="2">Diacylglyceryl transferase</fullName>
    </submittedName>
</protein>
<accession>A0A5P2XP46</accession>
<evidence type="ECO:0000313" key="3">
    <source>
        <dbReference type="Proteomes" id="UP000326505"/>
    </source>
</evidence>
<dbReference type="OrthoDB" id="3727201at2"/>
<organism evidence="2 3">
    <name type="scientific">Streptomyces spectabilis</name>
    <dbReference type="NCBI Taxonomy" id="68270"/>
    <lineage>
        <taxon>Bacteria</taxon>
        <taxon>Bacillati</taxon>
        <taxon>Actinomycetota</taxon>
        <taxon>Actinomycetes</taxon>
        <taxon>Kitasatosporales</taxon>
        <taxon>Streptomycetaceae</taxon>
        <taxon>Streptomyces</taxon>
    </lineage>
</organism>
<dbReference type="Pfam" id="PF03259">
    <property type="entry name" value="Robl_LC7"/>
    <property type="match status" value="1"/>
</dbReference>
<evidence type="ECO:0000259" key="1">
    <source>
        <dbReference type="SMART" id="SM00960"/>
    </source>
</evidence>
<gene>
    <name evidence="2" type="ORF">CP982_17110</name>
</gene>
<dbReference type="SUPFAM" id="SSF103196">
    <property type="entry name" value="Roadblock/LC7 domain"/>
    <property type="match status" value="1"/>
</dbReference>
<dbReference type="GO" id="GO:0016740">
    <property type="term" value="F:transferase activity"/>
    <property type="evidence" value="ECO:0007669"/>
    <property type="project" value="UniProtKB-KW"/>
</dbReference>
<name>A0A5P2XP46_STRST</name>